<dbReference type="OrthoDB" id="58416at2759"/>
<dbReference type="Proteomes" id="UP000717328">
    <property type="component" value="Unassembled WGS sequence"/>
</dbReference>
<evidence type="ECO:0000313" key="3">
    <source>
        <dbReference type="Proteomes" id="UP000717328"/>
    </source>
</evidence>
<evidence type="ECO:0000313" key="2">
    <source>
        <dbReference type="EMBL" id="KAG5638783.1"/>
    </source>
</evidence>
<evidence type="ECO:0000259" key="1">
    <source>
        <dbReference type="Pfam" id="PF01814"/>
    </source>
</evidence>
<organism evidence="2 3">
    <name type="scientific">Sphagnurus paluster</name>
    <dbReference type="NCBI Taxonomy" id="117069"/>
    <lineage>
        <taxon>Eukaryota</taxon>
        <taxon>Fungi</taxon>
        <taxon>Dikarya</taxon>
        <taxon>Basidiomycota</taxon>
        <taxon>Agaricomycotina</taxon>
        <taxon>Agaricomycetes</taxon>
        <taxon>Agaricomycetidae</taxon>
        <taxon>Agaricales</taxon>
        <taxon>Tricholomatineae</taxon>
        <taxon>Lyophyllaceae</taxon>
        <taxon>Sphagnurus</taxon>
    </lineage>
</organism>
<accession>A0A9P7FVB8</accession>
<comment type="caution">
    <text evidence="2">The sequence shown here is derived from an EMBL/GenBank/DDBJ whole genome shotgun (WGS) entry which is preliminary data.</text>
</comment>
<dbReference type="InterPro" id="IPR012312">
    <property type="entry name" value="Hemerythrin-like"/>
</dbReference>
<proteinExistence type="predicted"/>
<name>A0A9P7FVB8_9AGAR</name>
<dbReference type="Gene3D" id="1.20.120.520">
    <property type="entry name" value="nmb1532 protein domain like"/>
    <property type="match status" value="1"/>
</dbReference>
<dbReference type="Pfam" id="PF01814">
    <property type="entry name" value="Hemerythrin"/>
    <property type="match status" value="1"/>
</dbReference>
<reference evidence="2" key="2">
    <citation type="submission" date="2021-10" db="EMBL/GenBank/DDBJ databases">
        <title>Phylogenomics reveals ancestral predisposition of the termite-cultivated fungus Termitomyces towards a domesticated lifestyle.</title>
        <authorList>
            <person name="Auxier B."/>
            <person name="Grum-Grzhimaylo A."/>
            <person name="Cardenas M.E."/>
            <person name="Lodge J.D."/>
            <person name="Laessoe T."/>
            <person name="Pedersen O."/>
            <person name="Smith M.E."/>
            <person name="Kuyper T.W."/>
            <person name="Franco-Molano E.A."/>
            <person name="Baroni T.J."/>
            <person name="Aanen D.K."/>
        </authorList>
    </citation>
    <scope>NUCLEOTIDE SEQUENCE</scope>
    <source>
        <strain evidence="2">D49</strain>
    </source>
</reference>
<keyword evidence="3" id="KW-1185">Reference proteome</keyword>
<dbReference type="EMBL" id="JABCKI010005745">
    <property type="protein sequence ID" value="KAG5638783.1"/>
    <property type="molecule type" value="Genomic_DNA"/>
</dbReference>
<dbReference type="InterPro" id="IPR053206">
    <property type="entry name" value="Dimeric_xanthone_biosynth"/>
</dbReference>
<sequence length="207" mass="23595">MPTTIEILRSSVETLKNASLGSIPKDLYVAQRWAMAGAHGMMMNGLLCVYEKSDTIPADKTQVFVEYALQWVAMLEEHHEWEDKHYYPLFAPKFKTEAIMAEHETFSPGVGRVKEYLVLCLPAGATWGYSQTVPRQPQRRQEKFDGAKLRTLIDGFVNELSTHLVKEIEDIGPEKLREAGLTQSELKRVSDETAKYMRSMVRLDSAR</sequence>
<protein>
    <recommendedName>
        <fullName evidence="1">Hemerythrin-like domain-containing protein</fullName>
    </recommendedName>
</protein>
<dbReference type="PANTHER" id="PTHR38048">
    <property type="entry name" value="EXPRESSED PROTEIN"/>
    <property type="match status" value="1"/>
</dbReference>
<dbReference type="AlphaFoldDB" id="A0A9P7FVB8"/>
<dbReference type="PANTHER" id="PTHR38048:SF2">
    <property type="entry name" value="HEMERYTHRIN-LIKE DOMAIN-CONTAINING PROTEIN"/>
    <property type="match status" value="1"/>
</dbReference>
<feature type="domain" description="Hemerythrin-like" evidence="1">
    <location>
        <begin position="37"/>
        <end position="173"/>
    </location>
</feature>
<gene>
    <name evidence="2" type="ORF">H0H81_010204</name>
</gene>
<reference evidence="2" key="1">
    <citation type="submission" date="2021-02" db="EMBL/GenBank/DDBJ databases">
        <authorList>
            <person name="Nieuwenhuis M."/>
            <person name="Van De Peppel L.J.J."/>
        </authorList>
    </citation>
    <scope>NUCLEOTIDE SEQUENCE</scope>
    <source>
        <strain evidence="2">D49</strain>
    </source>
</reference>